<dbReference type="EMBL" id="POTY01000149">
    <property type="protein sequence ID" value="PZG14429.1"/>
    <property type="molecule type" value="Genomic_DNA"/>
</dbReference>
<evidence type="ECO:0000313" key="3">
    <source>
        <dbReference type="Proteomes" id="UP000248924"/>
    </source>
</evidence>
<gene>
    <name evidence="2" type="ORF">C1I95_21805</name>
</gene>
<dbReference type="AlphaFoldDB" id="A0A2W2EC26"/>
<keyword evidence="3" id="KW-1185">Reference proteome</keyword>
<dbReference type="Pfam" id="PF04860">
    <property type="entry name" value="Phage_portal"/>
    <property type="match status" value="1"/>
</dbReference>
<name>A0A2W2EC26_9ACTN</name>
<organism evidence="2 3">
    <name type="scientific">Micromonospora craterilacus</name>
    <dbReference type="NCBI Taxonomy" id="1655439"/>
    <lineage>
        <taxon>Bacteria</taxon>
        <taxon>Bacillati</taxon>
        <taxon>Actinomycetota</taxon>
        <taxon>Actinomycetes</taxon>
        <taxon>Micromonosporales</taxon>
        <taxon>Micromonosporaceae</taxon>
        <taxon>Micromonospora</taxon>
    </lineage>
</organism>
<evidence type="ECO:0000313" key="2">
    <source>
        <dbReference type="EMBL" id="PZG14429.1"/>
    </source>
</evidence>
<proteinExistence type="predicted"/>
<feature type="region of interest" description="Disordered" evidence="1">
    <location>
        <begin position="1"/>
        <end position="26"/>
    </location>
</feature>
<comment type="caution">
    <text evidence="2">The sequence shown here is derived from an EMBL/GenBank/DDBJ whole genome shotgun (WGS) entry which is preliminary data.</text>
</comment>
<evidence type="ECO:0000256" key="1">
    <source>
        <dbReference type="SAM" id="MobiDB-lite"/>
    </source>
</evidence>
<dbReference type="Proteomes" id="UP000248924">
    <property type="component" value="Unassembled WGS sequence"/>
</dbReference>
<reference evidence="2 3" key="1">
    <citation type="submission" date="2018-01" db="EMBL/GenBank/DDBJ databases">
        <title>Draft genome sequence of Jishengella sp. NA12.</title>
        <authorList>
            <person name="Sahin N."/>
            <person name="Ay H."/>
            <person name="Saygin H."/>
        </authorList>
    </citation>
    <scope>NUCLEOTIDE SEQUENCE [LARGE SCALE GENOMIC DNA]</scope>
    <source>
        <strain evidence="2 3">NA12</strain>
    </source>
</reference>
<dbReference type="NCBIfam" id="TIGR01537">
    <property type="entry name" value="portal_HK97"/>
    <property type="match status" value="1"/>
</dbReference>
<dbReference type="OrthoDB" id="9765386at2"/>
<protein>
    <submittedName>
        <fullName evidence="2">Phage portal protein</fullName>
    </submittedName>
</protein>
<sequence>MGSGLIGRTVATPGRRASAGPSSGMATPEKWVEEWFSGGSSTASGVWVSEETAMHYSPFFAGVNVISTDVGKLPHLVYERLDRGKRRAREHPVYRVLHDEPNPLMPPIAVRRTAQAHALTWGTGYLNVVWNNRGEVVELWPLRPDRMTPEIKRTGPGKMAVTWRYVDDVNGIYTRLFPDEVLPIGGLGYDGIRGYSVVAMARQSIGLGMALERFGSALFGNGARPGGVLKHPKKLSPEGHKRLQADWESMHRGLDRAQRVAILEEGLEWESIGMPPEDAQFLETRKLQVTEMARWLRLPPHKIGDLDRSTNNNIEHQGLEYVTDTLMGWLVTWDQMINMRLFPGADRGRYFVEHLVDALTRADLKSRYEAYNVGRQMGLLNGDDIAEMENRNPLPGGVGETYWMPLNMGPALPPGGQQSDPERKCPVHPGCTCGGAK</sequence>
<dbReference type="RefSeq" id="WP_111216088.1">
    <property type="nucleotide sequence ID" value="NZ_POTY01000149.1"/>
</dbReference>
<dbReference type="InterPro" id="IPR006944">
    <property type="entry name" value="Phage/GTA_portal"/>
</dbReference>
<accession>A0A2W2EC26</accession>
<dbReference type="InterPro" id="IPR006427">
    <property type="entry name" value="Portal_HK97"/>
</dbReference>